<name>A0A2G2ZU48_CAPAN</name>
<accession>A0A2G2ZU48</accession>
<keyword evidence="4" id="KW-1185">Reference proteome</keyword>
<dbReference type="AlphaFoldDB" id="A0A2G2ZU48"/>
<feature type="region of interest" description="Disordered" evidence="2">
    <location>
        <begin position="60"/>
        <end position="90"/>
    </location>
</feature>
<evidence type="ECO:0000256" key="2">
    <source>
        <dbReference type="SAM" id="MobiDB-lite"/>
    </source>
</evidence>
<dbReference type="EMBL" id="AYRZ02000003">
    <property type="protein sequence ID" value="PHT85499.1"/>
    <property type="molecule type" value="Genomic_DNA"/>
</dbReference>
<evidence type="ECO:0000256" key="1">
    <source>
        <dbReference type="SAM" id="Coils"/>
    </source>
</evidence>
<proteinExistence type="predicted"/>
<dbReference type="Gramene" id="PHT85499">
    <property type="protein sequence ID" value="PHT85499"/>
    <property type="gene ID" value="T459_07605"/>
</dbReference>
<evidence type="ECO:0000313" key="4">
    <source>
        <dbReference type="Proteomes" id="UP000222542"/>
    </source>
</evidence>
<feature type="coiled-coil region" evidence="1">
    <location>
        <begin position="26"/>
        <end position="53"/>
    </location>
</feature>
<reference evidence="3 4" key="2">
    <citation type="journal article" date="2017" name="Genome Biol.">
        <title>New reference genome sequences of hot pepper reveal the massive evolution of plant disease-resistance genes by retroduplication.</title>
        <authorList>
            <person name="Kim S."/>
            <person name="Park J."/>
            <person name="Yeom S.I."/>
            <person name="Kim Y.M."/>
            <person name="Seo E."/>
            <person name="Kim K.T."/>
            <person name="Kim M.S."/>
            <person name="Lee J.M."/>
            <person name="Cheong K."/>
            <person name="Shin H.S."/>
            <person name="Kim S.B."/>
            <person name="Han K."/>
            <person name="Lee J."/>
            <person name="Park M."/>
            <person name="Lee H.A."/>
            <person name="Lee H.Y."/>
            <person name="Lee Y."/>
            <person name="Oh S."/>
            <person name="Lee J.H."/>
            <person name="Choi E."/>
            <person name="Choi E."/>
            <person name="Lee S.E."/>
            <person name="Jeon J."/>
            <person name="Kim H."/>
            <person name="Choi G."/>
            <person name="Song H."/>
            <person name="Lee J."/>
            <person name="Lee S.C."/>
            <person name="Kwon J.K."/>
            <person name="Lee H.Y."/>
            <person name="Koo N."/>
            <person name="Hong Y."/>
            <person name="Kim R.W."/>
            <person name="Kang W.H."/>
            <person name="Huh J.H."/>
            <person name="Kang B.C."/>
            <person name="Yang T.J."/>
            <person name="Lee Y.H."/>
            <person name="Bennetzen J.L."/>
            <person name="Choi D."/>
        </authorList>
    </citation>
    <scope>NUCLEOTIDE SEQUENCE [LARGE SCALE GENOMIC DNA]</scope>
    <source>
        <strain evidence="4">cv. CM334</strain>
    </source>
</reference>
<dbReference type="Proteomes" id="UP000222542">
    <property type="component" value="Unassembled WGS sequence"/>
</dbReference>
<sequence>MTVTETRYKSMEDFIKKVDTQLQSHIVEAEKKFESHDAKLDDLRKKLDVLMEHLISSQKGILGSGPRDKGHSEGPRGYQGGTMVARGTNNSNGSQAIKLFEQRRAQGLLDEEVLQEATNLNFLSVTEVPNTIRLQGEAKKNKVTILLNSGSTHSFLDMDTAKKIGCNVCEATPMRVTITNGGHILSRHFCPNFK</sequence>
<protein>
    <submittedName>
        <fullName evidence="3">Uncharacterized protein</fullName>
    </submittedName>
</protein>
<organism evidence="3 4">
    <name type="scientific">Capsicum annuum</name>
    <name type="common">Capsicum pepper</name>
    <dbReference type="NCBI Taxonomy" id="4072"/>
    <lineage>
        <taxon>Eukaryota</taxon>
        <taxon>Viridiplantae</taxon>
        <taxon>Streptophyta</taxon>
        <taxon>Embryophyta</taxon>
        <taxon>Tracheophyta</taxon>
        <taxon>Spermatophyta</taxon>
        <taxon>Magnoliopsida</taxon>
        <taxon>eudicotyledons</taxon>
        <taxon>Gunneridae</taxon>
        <taxon>Pentapetalae</taxon>
        <taxon>asterids</taxon>
        <taxon>lamiids</taxon>
        <taxon>Solanales</taxon>
        <taxon>Solanaceae</taxon>
        <taxon>Solanoideae</taxon>
        <taxon>Capsiceae</taxon>
        <taxon>Capsicum</taxon>
    </lineage>
</organism>
<comment type="caution">
    <text evidence="3">The sequence shown here is derived from an EMBL/GenBank/DDBJ whole genome shotgun (WGS) entry which is preliminary data.</text>
</comment>
<reference evidence="3 4" key="1">
    <citation type="journal article" date="2014" name="Nat. Genet.">
        <title>Genome sequence of the hot pepper provides insights into the evolution of pungency in Capsicum species.</title>
        <authorList>
            <person name="Kim S."/>
            <person name="Park M."/>
            <person name="Yeom S.I."/>
            <person name="Kim Y.M."/>
            <person name="Lee J.M."/>
            <person name="Lee H.A."/>
            <person name="Seo E."/>
            <person name="Choi J."/>
            <person name="Cheong K."/>
            <person name="Kim K.T."/>
            <person name="Jung K."/>
            <person name="Lee G.W."/>
            <person name="Oh S.K."/>
            <person name="Bae C."/>
            <person name="Kim S.B."/>
            <person name="Lee H.Y."/>
            <person name="Kim S.Y."/>
            <person name="Kim M.S."/>
            <person name="Kang B.C."/>
            <person name="Jo Y.D."/>
            <person name="Yang H.B."/>
            <person name="Jeong H.J."/>
            <person name="Kang W.H."/>
            <person name="Kwon J.K."/>
            <person name="Shin C."/>
            <person name="Lim J.Y."/>
            <person name="Park J.H."/>
            <person name="Huh J.H."/>
            <person name="Kim J.S."/>
            <person name="Kim B.D."/>
            <person name="Cohen O."/>
            <person name="Paran I."/>
            <person name="Suh M.C."/>
            <person name="Lee S.B."/>
            <person name="Kim Y.K."/>
            <person name="Shin Y."/>
            <person name="Noh S.J."/>
            <person name="Park J."/>
            <person name="Seo Y.S."/>
            <person name="Kwon S.Y."/>
            <person name="Kim H.A."/>
            <person name="Park J.M."/>
            <person name="Kim H.J."/>
            <person name="Choi S.B."/>
            <person name="Bosland P.W."/>
            <person name="Reeves G."/>
            <person name="Jo S.H."/>
            <person name="Lee B.W."/>
            <person name="Cho H.T."/>
            <person name="Choi H.S."/>
            <person name="Lee M.S."/>
            <person name="Yu Y."/>
            <person name="Do Choi Y."/>
            <person name="Park B.S."/>
            <person name="van Deynze A."/>
            <person name="Ashrafi H."/>
            <person name="Hill T."/>
            <person name="Kim W.T."/>
            <person name="Pai H.S."/>
            <person name="Ahn H.K."/>
            <person name="Yeam I."/>
            <person name="Giovannoni J.J."/>
            <person name="Rose J.K."/>
            <person name="Sorensen I."/>
            <person name="Lee S.J."/>
            <person name="Kim R.W."/>
            <person name="Choi I.Y."/>
            <person name="Choi B.S."/>
            <person name="Lim J.S."/>
            <person name="Lee Y.H."/>
            <person name="Choi D."/>
        </authorList>
    </citation>
    <scope>NUCLEOTIDE SEQUENCE [LARGE SCALE GENOMIC DNA]</scope>
    <source>
        <strain evidence="4">cv. CM334</strain>
    </source>
</reference>
<keyword evidence="1" id="KW-0175">Coiled coil</keyword>
<evidence type="ECO:0000313" key="3">
    <source>
        <dbReference type="EMBL" id="PHT85499.1"/>
    </source>
</evidence>
<gene>
    <name evidence="3" type="ORF">T459_07605</name>
</gene>